<evidence type="ECO:0008006" key="4">
    <source>
        <dbReference type="Google" id="ProtNLM"/>
    </source>
</evidence>
<name>A0A1Y6LE39_ZYMTR</name>
<organism evidence="2 3">
    <name type="scientific">Zymoseptoria tritici ST99CH_1A5</name>
    <dbReference type="NCBI Taxonomy" id="1276529"/>
    <lineage>
        <taxon>Eukaryota</taxon>
        <taxon>Fungi</taxon>
        <taxon>Dikarya</taxon>
        <taxon>Ascomycota</taxon>
        <taxon>Pezizomycotina</taxon>
        <taxon>Dothideomycetes</taxon>
        <taxon>Dothideomycetidae</taxon>
        <taxon>Mycosphaerellales</taxon>
        <taxon>Mycosphaerellaceae</taxon>
        <taxon>Zymoseptoria</taxon>
    </lineage>
</organism>
<evidence type="ECO:0000313" key="2">
    <source>
        <dbReference type="EMBL" id="SMY22686.1"/>
    </source>
</evidence>
<protein>
    <recommendedName>
        <fullName evidence="4">SnoaL-like domain-containing protein</fullName>
    </recommendedName>
</protein>
<dbReference type="Proteomes" id="UP000215453">
    <property type="component" value="Chromosome 3"/>
</dbReference>
<keyword evidence="1" id="KW-0732">Signal</keyword>
<evidence type="ECO:0000256" key="1">
    <source>
        <dbReference type="SAM" id="SignalP"/>
    </source>
</evidence>
<gene>
    <name evidence="2" type="ORF">ZT1A5_G4126</name>
</gene>
<proteinExistence type="predicted"/>
<sequence length="177" mass="18998">MQLSSLIVSMCLSGMANAVNFADYKPQAGVEGAFKDFLQALYSAAENPKATNGFTDFFVPTTGKLVVKSLNGAGASKILGIKQMLMPTDGHKHWNHYPGVAKVGSETDTSKIYNVVGQIDTRYDGGNCSSAHFETNFEVLKDASGDVRLAPGSGSLALYDDYVVEPEYTPTEYPCHA</sequence>
<dbReference type="AlphaFoldDB" id="A0A1Y6LE39"/>
<reference evidence="2 3" key="1">
    <citation type="submission" date="2016-10" db="EMBL/GenBank/DDBJ databases">
        <authorList>
            <person name="Varghese N."/>
        </authorList>
    </citation>
    <scope>NUCLEOTIDE SEQUENCE [LARGE SCALE GENOMIC DNA]</scope>
</reference>
<feature type="signal peptide" evidence="1">
    <location>
        <begin position="1"/>
        <end position="18"/>
    </location>
</feature>
<evidence type="ECO:0000313" key="3">
    <source>
        <dbReference type="Proteomes" id="UP000215453"/>
    </source>
</evidence>
<feature type="chain" id="PRO_5012418782" description="SnoaL-like domain-containing protein" evidence="1">
    <location>
        <begin position="19"/>
        <end position="177"/>
    </location>
</feature>
<accession>A0A1Y6LE39</accession>
<dbReference type="EMBL" id="LT882678">
    <property type="protein sequence ID" value="SMY22686.1"/>
    <property type="molecule type" value="Genomic_DNA"/>
</dbReference>